<accession>A0AA46PD64</accession>
<dbReference type="EMBL" id="CP107028">
    <property type="protein sequence ID" value="UYG98296.1"/>
    <property type="molecule type" value="Genomic_DNA"/>
</dbReference>
<sequence length="205" mass="23379">MKKTLTFHLPAISVEINGSEGQTQDELRKLGEEAVIKQLTKYFPRYQWSMTEGTVIKDEDVVCGRPVKLKSSGEVGIIYEVKPGTKYPVRILINGEKEIQCTQAAIDKVSKKASIDKLIKGRQEWEKSTGEWLGVRTGYFVNGKDVIPVVLNARGRGKMKAYKIDHESKRSYYHLTVSNILRLFDTKLEAEDYASMLQNRLFITF</sequence>
<dbReference type="RefSeq" id="WP_263600316.1">
    <property type="nucleotide sequence ID" value="NZ_CP107028.1"/>
</dbReference>
<protein>
    <submittedName>
        <fullName evidence="1">Uncharacterized protein</fullName>
    </submittedName>
</protein>
<evidence type="ECO:0000313" key="2">
    <source>
        <dbReference type="Proteomes" id="UP001163104"/>
    </source>
</evidence>
<reference evidence="1" key="1">
    <citation type="submission" date="2022-10" db="EMBL/GenBank/DDBJ databases">
        <title>Mechanism of multi-heavy metal repair in Cytobacillus Firmus M7.</title>
        <authorList>
            <person name="Li X."/>
            <person name="Yu C."/>
        </authorList>
    </citation>
    <scope>NUCLEOTIDE SEQUENCE</scope>
    <source>
        <strain evidence="1">M7</strain>
        <plasmid evidence="1">p1</plasmid>
    </source>
</reference>
<geneLocation type="plasmid" evidence="1 2">
    <name>p1</name>
</geneLocation>
<name>A0AA46PD64_CYTFI</name>
<proteinExistence type="predicted"/>
<keyword evidence="1" id="KW-0614">Plasmid</keyword>
<dbReference type="Proteomes" id="UP001163104">
    <property type="component" value="Plasmid p1"/>
</dbReference>
<evidence type="ECO:0000313" key="1">
    <source>
        <dbReference type="EMBL" id="UYG98296.1"/>
    </source>
</evidence>
<dbReference type="AlphaFoldDB" id="A0AA46PD64"/>
<organism evidence="1 2">
    <name type="scientific">Cytobacillus firmus</name>
    <name type="common">Bacillus firmus</name>
    <dbReference type="NCBI Taxonomy" id="1399"/>
    <lineage>
        <taxon>Bacteria</taxon>
        <taxon>Bacillati</taxon>
        <taxon>Bacillota</taxon>
        <taxon>Bacilli</taxon>
        <taxon>Bacillales</taxon>
        <taxon>Bacillaceae</taxon>
        <taxon>Cytobacillus</taxon>
    </lineage>
</organism>
<gene>
    <name evidence="1" type="ORF">OD459_25855</name>
</gene>